<evidence type="ECO:0000256" key="2">
    <source>
        <dbReference type="ARBA" id="ARBA00004555"/>
    </source>
</evidence>
<comment type="function">
    <text evidence="9">Core component of the TRAPP complexes which has a function of guanine nucleotide exchange factor activity for Rab1 GTPase. Plays a role in vesicular transport from endoplasmic reticulum to Golgi and autophagy. May play a role in dendrite postsynaptic membrane trafficking.</text>
</comment>
<dbReference type="InterPro" id="IPR007233">
    <property type="entry name" value="TRAPPC"/>
</dbReference>
<dbReference type="SUPFAM" id="SSF64356">
    <property type="entry name" value="SNARE-like"/>
    <property type="match status" value="1"/>
</dbReference>
<evidence type="ECO:0000313" key="12">
    <source>
        <dbReference type="EMBL" id="CAD6190068.1"/>
    </source>
</evidence>
<feature type="compositionally biased region" description="Basic and acidic residues" evidence="11">
    <location>
        <begin position="298"/>
        <end position="313"/>
    </location>
</feature>
<feature type="region of interest" description="Disordered" evidence="11">
    <location>
        <begin position="210"/>
        <end position="236"/>
    </location>
</feature>
<dbReference type="OrthoDB" id="246406at2759"/>
<evidence type="ECO:0000256" key="1">
    <source>
        <dbReference type="ARBA" id="ARBA00004240"/>
    </source>
</evidence>
<dbReference type="GO" id="GO:0005783">
    <property type="term" value="C:endoplasmic reticulum"/>
    <property type="evidence" value="ECO:0007669"/>
    <property type="project" value="UniProtKB-SubCell"/>
</dbReference>
<keyword evidence="6" id="KW-0333">Golgi apparatus</keyword>
<dbReference type="PANTHER" id="PTHR23249">
    <property type="entry name" value="TRAFFICKING PROTEIN PARTICLE COMPLEX SUBUNIT"/>
    <property type="match status" value="1"/>
</dbReference>
<organism evidence="12 13">
    <name type="scientific">Caenorhabditis auriculariae</name>
    <dbReference type="NCBI Taxonomy" id="2777116"/>
    <lineage>
        <taxon>Eukaryota</taxon>
        <taxon>Metazoa</taxon>
        <taxon>Ecdysozoa</taxon>
        <taxon>Nematoda</taxon>
        <taxon>Chromadorea</taxon>
        <taxon>Rhabditida</taxon>
        <taxon>Rhabditina</taxon>
        <taxon>Rhabditomorpha</taxon>
        <taxon>Rhabditoidea</taxon>
        <taxon>Rhabditidae</taxon>
        <taxon>Peloderinae</taxon>
        <taxon>Caenorhabditis</taxon>
    </lineage>
</organism>
<evidence type="ECO:0000256" key="5">
    <source>
        <dbReference type="ARBA" id="ARBA00022892"/>
    </source>
</evidence>
<dbReference type="GO" id="GO:0006888">
    <property type="term" value="P:endoplasmic reticulum to Golgi vesicle-mediated transport"/>
    <property type="evidence" value="ECO:0007669"/>
    <property type="project" value="TreeGrafter"/>
</dbReference>
<keyword evidence="5" id="KW-0931">ER-Golgi transport</keyword>
<accession>A0A8S1H5L4</accession>
<evidence type="ECO:0000256" key="10">
    <source>
        <dbReference type="ARBA" id="ARBA00046941"/>
    </source>
</evidence>
<dbReference type="Proteomes" id="UP000835052">
    <property type="component" value="Unassembled WGS sequence"/>
</dbReference>
<dbReference type="InterPro" id="IPR011012">
    <property type="entry name" value="Longin-like_dom_sf"/>
</dbReference>
<reference evidence="12" key="1">
    <citation type="submission" date="2020-10" db="EMBL/GenBank/DDBJ databases">
        <authorList>
            <person name="Kikuchi T."/>
        </authorList>
    </citation>
    <scope>NUCLEOTIDE SEQUENCE</scope>
    <source>
        <strain evidence="12">NKZ352</strain>
    </source>
</reference>
<dbReference type="Gene3D" id="3.30.450.70">
    <property type="match status" value="1"/>
</dbReference>
<dbReference type="Pfam" id="PF04099">
    <property type="entry name" value="Sybindin"/>
    <property type="match status" value="1"/>
</dbReference>
<evidence type="ECO:0000313" key="13">
    <source>
        <dbReference type="Proteomes" id="UP000835052"/>
    </source>
</evidence>
<evidence type="ECO:0000256" key="8">
    <source>
        <dbReference type="ARBA" id="ARBA00039791"/>
    </source>
</evidence>
<feature type="region of interest" description="Disordered" evidence="11">
    <location>
        <begin position="269"/>
        <end position="319"/>
    </location>
</feature>
<proteinExistence type="inferred from homology"/>
<name>A0A8S1H5L4_9PELO</name>
<dbReference type="GO" id="GO:0030008">
    <property type="term" value="C:TRAPP complex"/>
    <property type="evidence" value="ECO:0007669"/>
    <property type="project" value="InterPro"/>
</dbReference>
<sequence length="540" mass="60989">MDKAPDFGSGDSRVYCQPRWKFDLRLGIEIGSDRSRANLRLPNRRDPGRNGVKLRYYVKMINEYPVTGTRFSIEEEMHTVFDYIQKPENFPVTLRFVAPTISTNEKIILSSMFHSLFTIAVQLSPAPKSSGIELLETTNFKLYCLQTRTGVKFVVVTSSNAVLSADTLLSKNVRIVCGFRLEEPFLLDRYAHKIPKDSKTASDHYWNERKRATAPKVGRRAEQEVVERGHRKKPKPVLKKRLRKVPRRLKIAESKILKSPEKIIKSEVHDALNKKKPSRVSVNTGATAGTANTSVAKSDTDKLPPEKKSKASSRDPPAVNPKIGAAVMLHKPNELAELKELGIDEKLFEACLVCEDYEIALRQVYNILLNLMQRGNGTHRNPILTADPNIVSPKHMAGPEVLYKSVSSGKEFWEICKELQPALKNSLKANSTHLAAAELPQVRGSQKTLASSGNNAEEGKNGFQIRKALFQDDGDKKRKESLHFIQSFITKKLPEWKKQHILEIENAIMEIATYHKHSEVLWQNIADRKEPTGIDTQDVI</sequence>
<keyword evidence="13" id="KW-1185">Reference proteome</keyword>
<feature type="compositionally biased region" description="Basic and acidic residues" evidence="11">
    <location>
        <begin position="219"/>
        <end position="228"/>
    </location>
</feature>
<feature type="compositionally biased region" description="Low complexity" evidence="11">
    <location>
        <begin position="281"/>
        <end position="296"/>
    </location>
</feature>
<dbReference type="SMART" id="SM01399">
    <property type="entry name" value="Sybindin"/>
    <property type="match status" value="1"/>
</dbReference>
<gene>
    <name evidence="12" type="ORF">CAUJ_LOCUS5987</name>
</gene>
<evidence type="ECO:0000256" key="6">
    <source>
        <dbReference type="ARBA" id="ARBA00023034"/>
    </source>
</evidence>
<evidence type="ECO:0000256" key="4">
    <source>
        <dbReference type="ARBA" id="ARBA00022824"/>
    </source>
</evidence>
<evidence type="ECO:0000256" key="7">
    <source>
        <dbReference type="ARBA" id="ARBA00038179"/>
    </source>
</evidence>
<evidence type="ECO:0000256" key="11">
    <source>
        <dbReference type="SAM" id="MobiDB-lite"/>
    </source>
</evidence>
<comment type="subcellular location">
    <subcellularLocation>
        <location evidence="1">Endoplasmic reticulum</location>
    </subcellularLocation>
    <subcellularLocation>
        <location evidence="2">Golgi apparatus</location>
    </subcellularLocation>
</comment>
<keyword evidence="4" id="KW-0256">Endoplasmic reticulum</keyword>
<evidence type="ECO:0000256" key="9">
    <source>
        <dbReference type="ARBA" id="ARBA00046052"/>
    </source>
</evidence>
<keyword evidence="3" id="KW-0813">Transport</keyword>
<dbReference type="PANTHER" id="PTHR23249:SF15">
    <property type="entry name" value="TRAFFICKING PROTEIN PARTICLE COMPLEX SUBUNIT 4"/>
    <property type="match status" value="1"/>
</dbReference>
<comment type="similarity">
    <text evidence="7">Belongs to the TRAPP small subunits family. TRAPPC4 subfamily.</text>
</comment>
<comment type="subunit">
    <text evidence="10">Component of the multisubunit TRAPP (transport protein particle) complex, which includes at least TRAPPC2, TRAPPC2L, TRAPPC3, TRAPPC3L, TRAPPC4, TRAPPC5, TRAPPC8, TRAPPC9, TRAPPC10, TRAPPC11 and TRAPPC12. Interacts with SDC2.</text>
</comment>
<dbReference type="EMBL" id="CAJGYM010000013">
    <property type="protein sequence ID" value="CAD6190068.1"/>
    <property type="molecule type" value="Genomic_DNA"/>
</dbReference>
<dbReference type="GO" id="GO:0005794">
    <property type="term" value="C:Golgi apparatus"/>
    <property type="evidence" value="ECO:0007669"/>
    <property type="project" value="UniProtKB-SubCell"/>
</dbReference>
<protein>
    <recommendedName>
        <fullName evidence="8">Trafficking protein particle complex subunit 4</fullName>
    </recommendedName>
</protein>
<comment type="caution">
    <text evidence="12">The sequence shown here is derived from an EMBL/GenBank/DDBJ whole genome shotgun (WGS) entry which is preliminary data.</text>
</comment>
<dbReference type="AlphaFoldDB" id="A0A8S1H5L4"/>
<evidence type="ECO:0000256" key="3">
    <source>
        <dbReference type="ARBA" id="ARBA00022448"/>
    </source>
</evidence>